<dbReference type="GO" id="GO:0004743">
    <property type="term" value="F:pyruvate kinase activity"/>
    <property type="evidence" value="ECO:0007669"/>
    <property type="project" value="UniProtKB-EC"/>
</dbReference>
<accession>A0A9D2IGM1</accession>
<dbReference type="Gene3D" id="3.40.1380.20">
    <property type="entry name" value="Pyruvate kinase, C-terminal domain"/>
    <property type="match status" value="1"/>
</dbReference>
<evidence type="ECO:0000313" key="3">
    <source>
        <dbReference type="Proteomes" id="UP000824024"/>
    </source>
</evidence>
<dbReference type="SUPFAM" id="SSF52935">
    <property type="entry name" value="PK C-terminal domain-like"/>
    <property type="match status" value="1"/>
</dbReference>
<feature type="non-terminal residue" evidence="2">
    <location>
        <position position="1"/>
    </location>
</feature>
<protein>
    <submittedName>
        <fullName evidence="2">Pyruvate kinase</fullName>
        <ecNumber evidence="2">2.7.1.40</ecNumber>
    </submittedName>
</protein>
<reference evidence="2" key="2">
    <citation type="submission" date="2021-04" db="EMBL/GenBank/DDBJ databases">
        <authorList>
            <person name="Gilroy R."/>
        </authorList>
    </citation>
    <scope>NUCLEOTIDE SEQUENCE</scope>
    <source>
        <strain evidence="2">CHK192-9172</strain>
    </source>
</reference>
<dbReference type="InterPro" id="IPR015795">
    <property type="entry name" value="Pyrv_Knase_C"/>
</dbReference>
<dbReference type="AlphaFoldDB" id="A0A9D2IGM1"/>
<dbReference type="Pfam" id="PF02887">
    <property type="entry name" value="PK_C"/>
    <property type="match status" value="1"/>
</dbReference>
<dbReference type="EMBL" id="DXCH01000281">
    <property type="protein sequence ID" value="HIZ08335.1"/>
    <property type="molecule type" value="Genomic_DNA"/>
</dbReference>
<organism evidence="2 3">
    <name type="scientific">Candidatus Eubacterium avistercoris</name>
    <dbReference type="NCBI Taxonomy" id="2838567"/>
    <lineage>
        <taxon>Bacteria</taxon>
        <taxon>Bacillati</taxon>
        <taxon>Bacillota</taxon>
        <taxon>Clostridia</taxon>
        <taxon>Eubacteriales</taxon>
        <taxon>Eubacteriaceae</taxon>
        <taxon>Eubacterium</taxon>
    </lineage>
</organism>
<dbReference type="InterPro" id="IPR036918">
    <property type="entry name" value="Pyrv_Knase_C_sf"/>
</dbReference>
<keyword evidence="2" id="KW-0808">Transferase</keyword>
<dbReference type="Proteomes" id="UP000824024">
    <property type="component" value="Unassembled WGS sequence"/>
</dbReference>
<name>A0A9D2IGM1_9FIRM</name>
<comment type="caution">
    <text evidence="2">The sequence shown here is derived from an EMBL/GenBank/DDBJ whole genome shotgun (WGS) entry which is preliminary data.</text>
</comment>
<evidence type="ECO:0000259" key="1">
    <source>
        <dbReference type="Pfam" id="PF02887"/>
    </source>
</evidence>
<evidence type="ECO:0000313" key="2">
    <source>
        <dbReference type="EMBL" id="HIZ08335.1"/>
    </source>
</evidence>
<proteinExistence type="predicted"/>
<gene>
    <name evidence="2" type="ORF">IAA08_10440</name>
</gene>
<keyword evidence="2" id="KW-0670">Pyruvate</keyword>
<reference evidence="2" key="1">
    <citation type="journal article" date="2021" name="PeerJ">
        <title>Extensive microbial diversity within the chicken gut microbiome revealed by metagenomics and culture.</title>
        <authorList>
            <person name="Gilroy R."/>
            <person name="Ravi A."/>
            <person name="Getino M."/>
            <person name="Pursley I."/>
            <person name="Horton D.L."/>
            <person name="Alikhan N.F."/>
            <person name="Baker D."/>
            <person name="Gharbi K."/>
            <person name="Hall N."/>
            <person name="Watson M."/>
            <person name="Adriaenssens E.M."/>
            <person name="Foster-Nyarko E."/>
            <person name="Jarju S."/>
            <person name="Secka A."/>
            <person name="Antonio M."/>
            <person name="Oren A."/>
            <person name="Chaudhuri R.R."/>
            <person name="La Ragione R."/>
            <person name="Hildebrand F."/>
            <person name="Pallen M.J."/>
        </authorList>
    </citation>
    <scope>NUCLEOTIDE SEQUENCE</scope>
    <source>
        <strain evidence="2">CHK192-9172</strain>
    </source>
</reference>
<dbReference type="EC" id="2.7.1.40" evidence="2"/>
<dbReference type="GO" id="GO:0016301">
    <property type="term" value="F:kinase activity"/>
    <property type="evidence" value="ECO:0007669"/>
    <property type="project" value="UniProtKB-KW"/>
</dbReference>
<sequence length="110" mass="12275">ATCIVTPTMSGKTARLISNLRPSVPIYAVTPYEWAKRKMQLYWGVRSVTGYEEDSTENIISHALYMVVREKLVEKGDILIFTAGDPATNEVSSEGNTTNITNMLHILQVK</sequence>
<keyword evidence="2" id="KW-0418">Kinase</keyword>
<feature type="domain" description="Pyruvate kinase C-terminal" evidence="1">
    <location>
        <begin position="1"/>
        <end position="96"/>
    </location>
</feature>